<sequence length="144" mass="15656">MMDLDGVMDGGRPLWGSRSLAVLSLSLALPTQPARLSSLPLSLPPSLPPSLPRRCQGHARFSPGSGSSPTLCLHHQRGQERRRCWEDRHRSCQGGKRGAAPGGNVVVWGQGLERRRKKGAGVYMSGCIPTAKNQALFEEHPTKR</sequence>
<evidence type="ECO:0000313" key="2">
    <source>
        <dbReference type="EMBL" id="EWM25580.1"/>
    </source>
</evidence>
<keyword evidence="3" id="KW-1185">Reference proteome</keyword>
<gene>
    <name evidence="2" type="ORF">Naga_101188g2</name>
</gene>
<protein>
    <submittedName>
        <fullName evidence="2">Uncharacterized protein</fullName>
    </submittedName>
</protein>
<accession>W7TF09</accession>
<proteinExistence type="predicted"/>
<dbReference type="Proteomes" id="UP000019335">
    <property type="component" value="Chromosome 11"/>
</dbReference>
<organism evidence="2 3">
    <name type="scientific">Nannochloropsis gaditana</name>
    <dbReference type="NCBI Taxonomy" id="72520"/>
    <lineage>
        <taxon>Eukaryota</taxon>
        <taxon>Sar</taxon>
        <taxon>Stramenopiles</taxon>
        <taxon>Ochrophyta</taxon>
        <taxon>Eustigmatophyceae</taxon>
        <taxon>Eustigmatales</taxon>
        <taxon>Monodopsidaceae</taxon>
        <taxon>Nannochloropsis</taxon>
    </lineage>
</organism>
<feature type="region of interest" description="Disordered" evidence="1">
    <location>
        <begin position="50"/>
        <end position="72"/>
    </location>
</feature>
<name>W7TF09_9STRA</name>
<comment type="caution">
    <text evidence="2">The sequence shown here is derived from an EMBL/GenBank/DDBJ whole genome shotgun (WGS) entry which is preliminary data.</text>
</comment>
<evidence type="ECO:0000256" key="1">
    <source>
        <dbReference type="SAM" id="MobiDB-lite"/>
    </source>
</evidence>
<dbReference type="EMBL" id="AZIL01000913">
    <property type="protein sequence ID" value="EWM25580.1"/>
    <property type="molecule type" value="Genomic_DNA"/>
</dbReference>
<reference evidence="2 3" key="1">
    <citation type="journal article" date="2014" name="Mol. Plant">
        <title>Chromosome Scale Genome Assembly and Transcriptome Profiling of Nannochloropsis gaditana in Nitrogen Depletion.</title>
        <authorList>
            <person name="Corteggiani Carpinelli E."/>
            <person name="Telatin A."/>
            <person name="Vitulo N."/>
            <person name="Forcato C."/>
            <person name="D'Angelo M."/>
            <person name="Schiavon R."/>
            <person name="Vezzi A."/>
            <person name="Giacometti G.M."/>
            <person name="Morosinotto T."/>
            <person name="Valle G."/>
        </authorList>
    </citation>
    <scope>NUCLEOTIDE SEQUENCE [LARGE SCALE GENOMIC DNA]</scope>
    <source>
        <strain evidence="2 3">B-31</strain>
    </source>
</reference>
<dbReference type="AlphaFoldDB" id="W7TF09"/>
<evidence type="ECO:0000313" key="3">
    <source>
        <dbReference type="Proteomes" id="UP000019335"/>
    </source>
</evidence>